<organism evidence="10 11">
    <name type="scientific">Chitinophaga terrae</name>
    <name type="common">ex Kim and Jung 2007</name>
    <dbReference type="NCBI Taxonomy" id="408074"/>
    <lineage>
        <taxon>Bacteria</taxon>
        <taxon>Pseudomonadati</taxon>
        <taxon>Bacteroidota</taxon>
        <taxon>Chitinophagia</taxon>
        <taxon>Chitinophagales</taxon>
        <taxon>Chitinophagaceae</taxon>
        <taxon>Chitinophaga</taxon>
    </lineage>
</organism>
<dbReference type="STRING" id="408074.SAMN05660909_03548"/>
<dbReference type="OrthoDB" id="9807434at2"/>
<keyword evidence="3 8" id="KW-0547">Nucleotide-binding</keyword>
<dbReference type="Proteomes" id="UP000199656">
    <property type="component" value="Unassembled WGS sequence"/>
</dbReference>
<dbReference type="SUPFAM" id="SSF52540">
    <property type="entry name" value="P-loop containing nucleoside triphosphate hydrolases"/>
    <property type="match status" value="1"/>
</dbReference>
<comment type="catalytic activity">
    <reaction evidence="7 8">
        <text>CMP + ATP = CDP + ADP</text>
        <dbReference type="Rhea" id="RHEA:11600"/>
        <dbReference type="ChEBI" id="CHEBI:30616"/>
        <dbReference type="ChEBI" id="CHEBI:58069"/>
        <dbReference type="ChEBI" id="CHEBI:60377"/>
        <dbReference type="ChEBI" id="CHEBI:456216"/>
        <dbReference type="EC" id="2.7.4.25"/>
    </reaction>
</comment>
<proteinExistence type="inferred from homology"/>
<dbReference type="NCBIfam" id="TIGR00017">
    <property type="entry name" value="cmk"/>
    <property type="match status" value="1"/>
</dbReference>
<evidence type="ECO:0000256" key="2">
    <source>
        <dbReference type="ARBA" id="ARBA00022679"/>
    </source>
</evidence>
<accession>A0A1H4E6U5</accession>
<comment type="catalytic activity">
    <reaction evidence="6 8">
        <text>dCMP + ATP = dCDP + ADP</text>
        <dbReference type="Rhea" id="RHEA:25094"/>
        <dbReference type="ChEBI" id="CHEBI:30616"/>
        <dbReference type="ChEBI" id="CHEBI:57566"/>
        <dbReference type="ChEBI" id="CHEBI:58593"/>
        <dbReference type="ChEBI" id="CHEBI:456216"/>
        <dbReference type="EC" id="2.7.4.25"/>
    </reaction>
</comment>
<dbReference type="GO" id="GO:0006220">
    <property type="term" value="P:pyrimidine nucleotide metabolic process"/>
    <property type="evidence" value="ECO:0007669"/>
    <property type="project" value="UniProtKB-UniRule"/>
</dbReference>
<evidence type="ECO:0000256" key="3">
    <source>
        <dbReference type="ARBA" id="ARBA00022741"/>
    </source>
</evidence>
<dbReference type="Pfam" id="PF02224">
    <property type="entry name" value="Cytidylate_kin"/>
    <property type="match status" value="1"/>
</dbReference>
<dbReference type="PANTHER" id="PTHR21299:SF2">
    <property type="entry name" value="CYTIDYLATE KINASE"/>
    <property type="match status" value="1"/>
</dbReference>
<evidence type="ECO:0000256" key="8">
    <source>
        <dbReference type="HAMAP-Rule" id="MF_00238"/>
    </source>
</evidence>
<keyword evidence="5 8" id="KW-0067">ATP-binding</keyword>
<feature type="domain" description="Cytidylate kinase" evidence="9">
    <location>
        <begin position="6"/>
        <end position="220"/>
    </location>
</feature>
<evidence type="ECO:0000313" key="10">
    <source>
        <dbReference type="EMBL" id="SEA80626.1"/>
    </source>
</evidence>
<evidence type="ECO:0000256" key="5">
    <source>
        <dbReference type="ARBA" id="ARBA00022840"/>
    </source>
</evidence>
<dbReference type="PANTHER" id="PTHR21299">
    <property type="entry name" value="CYTIDYLATE KINASE/PANTOATE-BETA-ALANINE LIGASE"/>
    <property type="match status" value="1"/>
</dbReference>
<keyword evidence="2 8" id="KW-0808">Transferase</keyword>
<keyword evidence="8" id="KW-0963">Cytoplasm</keyword>
<dbReference type="InterPro" id="IPR011994">
    <property type="entry name" value="Cytidylate_kinase_dom"/>
</dbReference>
<sequence length="229" mass="26303">MKKIIITIDGYSSCGKSTLAKQLARKLNYTYIDSGAMYRAITLYFIQNNVNWSSHEEVVAALKSIHLDFVINSLTGFGEMYLNEENVEHLIREMVVAEKVSEVAAVKEVREFAVSQQQKMGARKGIVMDGRDIGTVVFPHAELKIFMTADIEIRVQRRFKELFEKNKNITIEEVKKNLELRDYIDANREISPLRKADDAIILDNSHLTHEDQLKLVLQWVEDAIMEHSS</sequence>
<dbReference type="GO" id="GO:0036431">
    <property type="term" value="F:dCMP kinase activity"/>
    <property type="evidence" value="ECO:0007669"/>
    <property type="project" value="InterPro"/>
</dbReference>
<dbReference type="GO" id="GO:0036430">
    <property type="term" value="F:CMP kinase activity"/>
    <property type="evidence" value="ECO:0007669"/>
    <property type="project" value="RHEA"/>
</dbReference>
<evidence type="ECO:0000259" key="9">
    <source>
        <dbReference type="Pfam" id="PF02224"/>
    </source>
</evidence>
<dbReference type="RefSeq" id="WP_089763274.1">
    <property type="nucleotide sequence ID" value="NZ_BKAT01000028.1"/>
</dbReference>
<dbReference type="InterPro" id="IPR003136">
    <property type="entry name" value="Cytidylate_kin"/>
</dbReference>
<dbReference type="HAMAP" id="MF_00238">
    <property type="entry name" value="Cytidyl_kinase_type1"/>
    <property type="match status" value="1"/>
</dbReference>
<dbReference type="GO" id="GO:0005829">
    <property type="term" value="C:cytosol"/>
    <property type="evidence" value="ECO:0007669"/>
    <property type="project" value="TreeGrafter"/>
</dbReference>
<evidence type="ECO:0000313" key="11">
    <source>
        <dbReference type="Proteomes" id="UP000199656"/>
    </source>
</evidence>
<dbReference type="AlphaFoldDB" id="A0A1H4E6U5"/>
<name>A0A1H4E6U5_9BACT</name>
<keyword evidence="11" id="KW-1185">Reference proteome</keyword>
<dbReference type="CDD" id="cd02020">
    <property type="entry name" value="CMPK"/>
    <property type="match status" value="1"/>
</dbReference>
<dbReference type="EMBL" id="FNRL01000016">
    <property type="protein sequence ID" value="SEA80626.1"/>
    <property type="molecule type" value="Genomic_DNA"/>
</dbReference>
<keyword evidence="4 8" id="KW-0418">Kinase</keyword>
<evidence type="ECO:0000256" key="4">
    <source>
        <dbReference type="ARBA" id="ARBA00022777"/>
    </source>
</evidence>
<dbReference type="Gene3D" id="3.40.50.300">
    <property type="entry name" value="P-loop containing nucleotide triphosphate hydrolases"/>
    <property type="match status" value="1"/>
</dbReference>
<comment type="subcellular location">
    <subcellularLocation>
        <location evidence="8">Cytoplasm</location>
    </subcellularLocation>
</comment>
<reference evidence="11" key="1">
    <citation type="submission" date="2016-10" db="EMBL/GenBank/DDBJ databases">
        <authorList>
            <person name="Varghese N."/>
            <person name="Submissions S."/>
        </authorList>
    </citation>
    <scope>NUCLEOTIDE SEQUENCE [LARGE SCALE GENOMIC DNA]</scope>
    <source>
        <strain evidence="11">DSM 23920</strain>
    </source>
</reference>
<dbReference type="GO" id="GO:0005524">
    <property type="term" value="F:ATP binding"/>
    <property type="evidence" value="ECO:0007669"/>
    <property type="project" value="UniProtKB-UniRule"/>
</dbReference>
<feature type="binding site" evidence="8">
    <location>
        <begin position="10"/>
        <end position="18"/>
    </location>
    <ligand>
        <name>ATP</name>
        <dbReference type="ChEBI" id="CHEBI:30616"/>
    </ligand>
</feature>
<comment type="similarity">
    <text evidence="1 8">Belongs to the cytidylate kinase family. Type 1 subfamily.</text>
</comment>
<evidence type="ECO:0000256" key="7">
    <source>
        <dbReference type="ARBA" id="ARBA00048478"/>
    </source>
</evidence>
<gene>
    <name evidence="8" type="primary">cmk</name>
    <name evidence="10" type="ORF">SAMN05660909_03548</name>
</gene>
<protein>
    <recommendedName>
        <fullName evidence="8">Cytidylate kinase</fullName>
        <shortName evidence="8">CK</shortName>
        <ecNumber evidence="8">2.7.4.25</ecNumber>
    </recommendedName>
    <alternativeName>
        <fullName evidence="8">Cytidine monophosphate kinase</fullName>
        <shortName evidence="8">CMP kinase</shortName>
    </alternativeName>
</protein>
<dbReference type="EC" id="2.7.4.25" evidence="8"/>
<evidence type="ECO:0000256" key="6">
    <source>
        <dbReference type="ARBA" id="ARBA00047615"/>
    </source>
</evidence>
<dbReference type="GO" id="GO:0015949">
    <property type="term" value="P:nucleobase-containing small molecule interconversion"/>
    <property type="evidence" value="ECO:0007669"/>
    <property type="project" value="TreeGrafter"/>
</dbReference>
<dbReference type="InterPro" id="IPR027417">
    <property type="entry name" value="P-loop_NTPase"/>
</dbReference>
<evidence type="ECO:0000256" key="1">
    <source>
        <dbReference type="ARBA" id="ARBA00009427"/>
    </source>
</evidence>